<comment type="caution">
    <text evidence="3">The sequence shown here is derived from an EMBL/GenBank/DDBJ whole genome shotgun (WGS) entry which is preliminary data.</text>
</comment>
<keyword evidence="2" id="KW-0479">Metal-binding</keyword>
<dbReference type="Pfam" id="PF05163">
    <property type="entry name" value="DinB"/>
    <property type="match status" value="1"/>
</dbReference>
<dbReference type="InterPro" id="IPR034660">
    <property type="entry name" value="DinB/YfiT-like"/>
</dbReference>
<dbReference type="Proteomes" id="UP001202867">
    <property type="component" value="Unassembled WGS sequence"/>
</dbReference>
<comment type="similarity">
    <text evidence="1">Belongs to the DinB family.</text>
</comment>
<sequence>MTPAELFLRRYRDFAAYNSWANRRLHDAAARLDDAAYRAERGAFFGSVHGTLNHLLTTDRIWMRRITGTGEAPTALDTILFEDCPALAQARREEDRRIAEVVGGLGEAELAGELHYRNSRGDPFVQPLSTVLDHLFNHQTHHRGQAHALISGFLGNDATPSLDLLMFHRETGLARPD</sequence>
<evidence type="ECO:0000313" key="4">
    <source>
        <dbReference type="Proteomes" id="UP001202867"/>
    </source>
</evidence>
<reference evidence="3 4" key="1">
    <citation type="submission" date="2022-04" db="EMBL/GenBank/DDBJ databases">
        <authorList>
            <person name="Grouzdev D.S."/>
            <person name="Pantiukh K.S."/>
            <person name="Krutkina M.S."/>
        </authorList>
    </citation>
    <scope>NUCLEOTIDE SEQUENCE [LARGE SCALE GENOMIC DNA]</scope>
    <source>
        <strain evidence="3 4">Jip08</strain>
    </source>
</reference>
<organism evidence="3 4">
    <name type="scientific">Ancylobacter koreensis</name>
    <dbReference type="NCBI Taxonomy" id="266121"/>
    <lineage>
        <taxon>Bacteria</taxon>
        <taxon>Pseudomonadati</taxon>
        <taxon>Pseudomonadota</taxon>
        <taxon>Alphaproteobacteria</taxon>
        <taxon>Hyphomicrobiales</taxon>
        <taxon>Xanthobacteraceae</taxon>
        <taxon>Ancylobacter</taxon>
    </lineage>
</organism>
<dbReference type="Gene3D" id="1.20.120.450">
    <property type="entry name" value="dinb family like domain"/>
    <property type="match status" value="1"/>
</dbReference>
<evidence type="ECO:0000256" key="1">
    <source>
        <dbReference type="ARBA" id="ARBA00008635"/>
    </source>
</evidence>
<reference evidence="4" key="2">
    <citation type="submission" date="2023-07" db="EMBL/GenBank/DDBJ databases">
        <title>Ancylobacter moscoviensis sp. nov., facultatively methylotrophic bacteria from activated sludge and the reclassification of Starkeya novella (Starkey 1934) Kelly et al. 2000 as Ancylobacter novellus comb. nov., Starkeya koreensis Im et al. 2006 as Ancylobacter koreensis comb.nov., Angulomicrobium tetraedrale Vasil'eva et al. 1986 as Ancylobacter tetraedralis comb. nov., Angulomicrobium amanitiforme Fritz et al. 2004 as Ancylobacter amanitiformis comb. nov. and Methylorhabdus multivorans Doronina et al. 1996 as Ancylobacter multivorans comb. nov. and emended description of the genus Ancylobacter.</title>
        <authorList>
            <person name="Doronina N."/>
            <person name="Chemodurova A."/>
            <person name="Grouzdev D."/>
            <person name="Koziaeva V."/>
            <person name="Shi W."/>
            <person name="Wu L."/>
            <person name="Kaparullina E."/>
        </authorList>
    </citation>
    <scope>NUCLEOTIDE SEQUENCE [LARGE SCALE GENOMIC DNA]</scope>
    <source>
        <strain evidence="4">Jip08</strain>
    </source>
</reference>
<protein>
    <submittedName>
        <fullName evidence="3">DinB family protein</fullName>
    </submittedName>
</protein>
<evidence type="ECO:0000313" key="3">
    <source>
        <dbReference type="EMBL" id="MCK0208760.1"/>
    </source>
</evidence>
<accession>A0ABT0DNC0</accession>
<dbReference type="PANTHER" id="PTHR37302">
    <property type="entry name" value="SLR1116 PROTEIN"/>
    <property type="match status" value="1"/>
</dbReference>
<dbReference type="SUPFAM" id="SSF109854">
    <property type="entry name" value="DinB/YfiT-like putative metalloenzymes"/>
    <property type="match status" value="1"/>
</dbReference>
<keyword evidence="4" id="KW-1185">Reference proteome</keyword>
<gene>
    <name evidence="3" type="ORF">MWN33_12045</name>
</gene>
<dbReference type="InterPro" id="IPR007837">
    <property type="entry name" value="DinB"/>
</dbReference>
<proteinExistence type="inferred from homology"/>
<dbReference type="EMBL" id="JALKCG010000004">
    <property type="protein sequence ID" value="MCK0208760.1"/>
    <property type="molecule type" value="Genomic_DNA"/>
</dbReference>
<name>A0ABT0DNC0_9HYPH</name>
<dbReference type="PANTHER" id="PTHR37302:SF1">
    <property type="entry name" value="PROTEIN DINB"/>
    <property type="match status" value="1"/>
</dbReference>
<evidence type="ECO:0000256" key="2">
    <source>
        <dbReference type="ARBA" id="ARBA00022723"/>
    </source>
</evidence>
<dbReference type="RefSeq" id="WP_247201020.1">
    <property type="nucleotide sequence ID" value="NZ_JALKCG010000004.1"/>
</dbReference>